<dbReference type="CDD" id="cd01949">
    <property type="entry name" value="GGDEF"/>
    <property type="match status" value="1"/>
</dbReference>
<dbReference type="GO" id="GO:0005886">
    <property type="term" value="C:plasma membrane"/>
    <property type="evidence" value="ECO:0007669"/>
    <property type="project" value="TreeGrafter"/>
</dbReference>
<evidence type="ECO:0000256" key="2">
    <source>
        <dbReference type="ARBA" id="ARBA00034247"/>
    </source>
</evidence>
<organism evidence="4 5">
    <name type="scientific">Silvibacterium dinghuense</name>
    <dbReference type="NCBI Taxonomy" id="1560006"/>
    <lineage>
        <taxon>Bacteria</taxon>
        <taxon>Pseudomonadati</taxon>
        <taxon>Acidobacteriota</taxon>
        <taxon>Terriglobia</taxon>
        <taxon>Terriglobales</taxon>
        <taxon>Acidobacteriaceae</taxon>
        <taxon>Silvibacterium</taxon>
    </lineage>
</organism>
<dbReference type="OrthoDB" id="9804955at2"/>
<evidence type="ECO:0000313" key="4">
    <source>
        <dbReference type="EMBL" id="RXS95094.1"/>
    </source>
</evidence>
<dbReference type="GO" id="GO:0052621">
    <property type="term" value="F:diguanylate cyclase activity"/>
    <property type="evidence" value="ECO:0007669"/>
    <property type="project" value="UniProtKB-EC"/>
</dbReference>
<dbReference type="SUPFAM" id="SSF55073">
    <property type="entry name" value="Nucleotide cyclase"/>
    <property type="match status" value="1"/>
</dbReference>
<evidence type="ECO:0000313" key="5">
    <source>
        <dbReference type="Proteomes" id="UP000290253"/>
    </source>
</evidence>
<dbReference type="InterPro" id="IPR043128">
    <property type="entry name" value="Rev_trsase/Diguanyl_cyclase"/>
</dbReference>
<comment type="catalytic activity">
    <reaction evidence="2">
        <text>2 GTP = 3',3'-c-di-GMP + 2 diphosphate</text>
        <dbReference type="Rhea" id="RHEA:24898"/>
        <dbReference type="ChEBI" id="CHEBI:33019"/>
        <dbReference type="ChEBI" id="CHEBI:37565"/>
        <dbReference type="ChEBI" id="CHEBI:58805"/>
        <dbReference type="EC" id="2.7.7.65"/>
    </reaction>
</comment>
<proteinExistence type="predicted"/>
<dbReference type="PROSITE" id="PS50887">
    <property type="entry name" value="GGDEF"/>
    <property type="match status" value="1"/>
</dbReference>
<dbReference type="Pfam" id="PF00990">
    <property type="entry name" value="GGDEF"/>
    <property type="match status" value="1"/>
</dbReference>
<dbReference type="Gene3D" id="3.30.70.270">
    <property type="match status" value="1"/>
</dbReference>
<sequence length="333" mass="37309">MPVSTPVHEMEPLPEPLLLVTADAALAAEILPLLGDAHLPCYWAKDRHELLRHALEAEEPLILLFDERVQDVSHAELTAEVHFKKRLPTLWTILLRKGDQARPALDGVQDSLLLPLSEQALTSRLHAARHALALMRQLDHQHRTARFHAEHDALTGLWNREALLRLLHTETDRAQRQGSPVALVLLDLDHFSQVNLDFGYEAADKILQELAGRFRRHLRSYDLVGRCGEDEFLFALPASSSEEAAHFTARLRQSIFGKPFFIGRDELTISASVGIAHSVGRSPMVVLREAERALASAKAGGRNRQQLYSTLEQNQPLKAVSGLRVVRSSTTRH</sequence>
<dbReference type="GO" id="GO:1902201">
    <property type="term" value="P:negative regulation of bacterial-type flagellum-dependent cell motility"/>
    <property type="evidence" value="ECO:0007669"/>
    <property type="project" value="TreeGrafter"/>
</dbReference>
<dbReference type="PANTHER" id="PTHR45138">
    <property type="entry name" value="REGULATORY COMPONENTS OF SENSORY TRANSDUCTION SYSTEM"/>
    <property type="match status" value="1"/>
</dbReference>
<dbReference type="SMART" id="SM00267">
    <property type="entry name" value="GGDEF"/>
    <property type="match status" value="1"/>
</dbReference>
<accession>A0A4Q1SCZ9</accession>
<dbReference type="InterPro" id="IPR050469">
    <property type="entry name" value="Diguanylate_Cyclase"/>
</dbReference>
<evidence type="ECO:0000256" key="1">
    <source>
        <dbReference type="ARBA" id="ARBA00012528"/>
    </source>
</evidence>
<dbReference type="NCBIfam" id="TIGR00254">
    <property type="entry name" value="GGDEF"/>
    <property type="match status" value="1"/>
</dbReference>
<keyword evidence="5" id="KW-1185">Reference proteome</keyword>
<dbReference type="GO" id="GO:0043709">
    <property type="term" value="P:cell adhesion involved in single-species biofilm formation"/>
    <property type="evidence" value="ECO:0007669"/>
    <property type="project" value="TreeGrafter"/>
</dbReference>
<comment type="caution">
    <text evidence="4">The sequence shown here is derived from an EMBL/GenBank/DDBJ whole genome shotgun (WGS) entry which is preliminary data.</text>
</comment>
<dbReference type="AlphaFoldDB" id="A0A4Q1SCZ9"/>
<feature type="domain" description="GGDEF" evidence="3">
    <location>
        <begin position="179"/>
        <end position="310"/>
    </location>
</feature>
<dbReference type="InterPro" id="IPR000160">
    <property type="entry name" value="GGDEF_dom"/>
</dbReference>
<dbReference type="EC" id="2.7.7.65" evidence="1"/>
<dbReference type="EMBL" id="SDMK01000002">
    <property type="protein sequence ID" value="RXS95094.1"/>
    <property type="molecule type" value="Genomic_DNA"/>
</dbReference>
<dbReference type="Proteomes" id="UP000290253">
    <property type="component" value="Unassembled WGS sequence"/>
</dbReference>
<name>A0A4Q1SCZ9_9BACT</name>
<dbReference type="PANTHER" id="PTHR45138:SF9">
    <property type="entry name" value="DIGUANYLATE CYCLASE DGCM-RELATED"/>
    <property type="match status" value="1"/>
</dbReference>
<dbReference type="SUPFAM" id="SSF52172">
    <property type="entry name" value="CheY-like"/>
    <property type="match status" value="1"/>
</dbReference>
<dbReference type="InterPro" id="IPR029787">
    <property type="entry name" value="Nucleotide_cyclase"/>
</dbReference>
<reference evidence="4 5" key="1">
    <citation type="journal article" date="2016" name="Int. J. Syst. Evol. Microbiol.">
        <title>Acidipila dinghuensis sp. nov., an acidobacterium isolated from forest soil.</title>
        <authorList>
            <person name="Jiang Y.W."/>
            <person name="Wang J."/>
            <person name="Chen M.H."/>
            <person name="Lv Y.Y."/>
            <person name="Qiu L.H."/>
        </authorList>
    </citation>
    <scope>NUCLEOTIDE SEQUENCE [LARGE SCALE GENOMIC DNA]</scope>
    <source>
        <strain evidence="4 5">DHOF10</strain>
    </source>
</reference>
<evidence type="ECO:0000259" key="3">
    <source>
        <dbReference type="PROSITE" id="PS50887"/>
    </source>
</evidence>
<protein>
    <recommendedName>
        <fullName evidence="1">diguanylate cyclase</fullName>
        <ecNumber evidence="1">2.7.7.65</ecNumber>
    </recommendedName>
</protein>
<dbReference type="InterPro" id="IPR011006">
    <property type="entry name" value="CheY-like_superfamily"/>
</dbReference>
<gene>
    <name evidence="4" type="ORF">ESZ00_10770</name>
</gene>